<feature type="active site" description="Charge relay system" evidence="8">
    <location>
        <position position="349"/>
    </location>
</feature>
<dbReference type="InterPro" id="IPR029058">
    <property type="entry name" value="AB_hydrolase_fold"/>
</dbReference>
<accession>A0A1I8Q499</accession>
<name>A0A1I8Q499_STOCA</name>
<dbReference type="KEGG" id="scac:106082055"/>
<keyword evidence="6" id="KW-0325">Glycoprotein</keyword>
<evidence type="ECO:0000256" key="9">
    <source>
        <dbReference type="SAM" id="SignalP"/>
    </source>
</evidence>
<dbReference type="GO" id="GO:0016042">
    <property type="term" value="P:lipid catabolic process"/>
    <property type="evidence" value="ECO:0007669"/>
    <property type="project" value="UniProtKB-KW"/>
</dbReference>
<feature type="signal peptide" evidence="9">
    <location>
        <begin position="1"/>
        <end position="21"/>
    </location>
</feature>
<dbReference type="STRING" id="35570.A0A1I8Q499"/>
<dbReference type="EnsemblMetazoa" id="SCAU013786-RA">
    <property type="protein sequence ID" value="SCAU013786-PA"/>
    <property type="gene ID" value="SCAU013786"/>
</dbReference>
<dbReference type="FunFam" id="3.40.50.1820:FF:000057">
    <property type="entry name" value="Lipase"/>
    <property type="match status" value="1"/>
</dbReference>
<evidence type="ECO:0000313" key="11">
    <source>
        <dbReference type="EnsemblMetazoa" id="SCAU013786-PA"/>
    </source>
</evidence>
<gene>
    <name evidence="11" type="primary">106082055</name>
</gene>
<evidence type="ECO:0000256" key="6">
    <source>
        <dbReference type="ARBA" id="ARBA00023180"/>
    </source>
</evidence>
<dbReference type="Proteomes" id="UP000095300">
    <property type="component" value="Unassembled WGS sequence"/>
</dbReference>
<sequence>MFSKYCEYLLIFNTLLTAVKALQTEHYILEREYPLERHRIKTDDGYILTVHRIPHSPSTLTQSQQIPHSATQHRPKPVIMLQHGFGLSSEGWVLPDREIALAYQLADAGFDVWLGNQRGNSYSQQHTHYDTWTDDFWNFSFHEIGYYDLAAVFDYMLMKTNNTAVHYVGYSQGTTCLLVLLASRPEYRQKVRSSHLLAPVAYMENIKLPLVQWASNFALNLGEMAVNFLGHNGVLRSHYWPFYRTLCNWVCGEGAYLQDACRQAFAYFGGPGMSNIKQSVLSDVCGAQPAGASIKQILHFIQVYVKGKFQQYDYGSSQHNEMHYQQATPPAYDISSISNCVHLYYGVTDHLADAQDVHKLAKRLPCAVVQPISDEHDKWNHYDFLWSEDAKRLINEHIIRVVKETESLVTTTTGGGI</sequence>
<feature type="chain" id="PRO_5009327668" description="Lipase" evidence="9">
    <location>
        <begin position="22"/>
        <end position="417"/>
    </location>
</feature>
<evidence type="ECO:0000256" key="7">
    <source>
        <dbReference type="PIRNR" id="PIRNR000862"/>
    </source>
</evidence>
<keyword evidence="3 7" id="KW-0378">Hydrolase</keyword>
<dbReference type="AlphaFoldDB" id="A0A1I8Q499"/>
<dbReference type="VEuPathDB" id="VectorBase:SCAU013786"/>
<evidence type="ECO:0000256" key="3">
    <source>
        <dbReference type="ARBA" id="ARBA00022801"/>
    </source>
</evidence>
<evidence type="ECO:0000256" key="2">
    <source>
        <dbReference type="ARBA" id="ARBA00022729"/>
    </source>
</evidence>
<evidence type="ECO:0000256" key="5">
    <source>
        <dbReference type="ARBA" id="ARBA00023098"/>
    </source>
</evidence>
<feature type="active site" description="Nucleophile" evidence="8">
    <location>
        <position position="171"/>
    </location>
</feature>
<dbReference type="SUPFAM" id="SSF53474">
    <property type="entry name" value="alpha/beta-Hydrolases"/>
    <property type="match status" value="1"/>
</dbReference>
<feature type="active site" description="Charge relay system" evidence="8">
    <location>
        <position position="381"/>
    </location>
</feature>
<evidence type="ECO:0000313" key="12">
    <source>
        <dbReference type="Proteomes" id="UP000095300"/>
    </source>
</evidence>
<feature type="domain" description="Partial AB-hydrolase lipase" evidence="10">
    <location>
        <begin position="25"/>
        <end position="94"/>
    </location>
</feature>
<dbReference type="OrthoDB" id="9974421at2759"/>
<evidence type="ECO:0000259" key="10">
    <source>
        <dbReference type="Pfam" id="PF04083"/>
    </source>
</evidence>
<dbReference type="InterPro" id="IPR006693">
    <property type="entry name" value="AB_hydrolase_lipase"/>
</dbReference>
<proteinExistence type="inferred from homology"/>
<dbReference type="PANTHER" id="PTHR11005">
    <property type="entry name" value="LYSOSOMAL ACID LIPASE-RELATED"/>
    <property type="match status" value="1"/>
</dbReference>
<keyword evidence="12" id="KW-1185">Reference proteome</keyword>
<organism evidence="11 12">
    <name type="scientific">Stomoxys calcitrans</name>
    <name type="common">Stable fly</name>
    <name type="synonym">Conops calcitrans</name>
    <dbReference type="NCBI Taxonomy" id="35570"/>
    <lineage>
        <taxon>Eukaryota</taxon>
        <taxon>Metazoa</taxon>
        <taxon>Ecdysozoa</taxon>
        <taxon>Arthropoda</taxon>
        <taxon>Hexapoda</taxon>
        <taxon>Insecta</taxon>
        <taxon>Pterygota</taxon>
        <taxon>Neoptera</taxon>
        <taxon>Endopterygota</taxon>
        <taxon>Diptera</taxon>
        <taxon>Brachycera</taxon>
        <taxon>Muscomorpha</taxon>
        <taxon>Muscoidea</taxon>
        <taxon>Muscidae</taxon>
        <taxon>Stomoxys</taxon>
    </lineage>
</organism>
<evidence type="ECO:0000256" key="1">
    <source>
        <dbReference type="ARBA" id="ARBA00010701"/>
    </source>
</evidence>
<protein>
    <recommendedName>
        <fullName evidence="7">Lipase</fullName>
    </recommendedName>
</protein>
<evidence type="ECO:0000256" key="8">
    <source>
        <dbReference type="PIRSR" id="PIRSR000862-1"/>
    </source>
</evidence>
<dbReference type="PIRSF" id="PIRSF000862">
    <property type="entry name" value="Steryl_ester_lip"/>
    <property type="match status" value="1"/>
</dbReference>
<evidence type="ECO:0000256" key="4">
    <source>
        <dbReference type="ARBA" id="ARBA00022963"/>
    </source>
</evidence>
<comment type="similarity">
    <text evidence="1 7">Belongs to the AB hydrolase superfamily. Lipase family.</text>
</comment>
<keyword evidence="5" id="KW-0443">Lipid metabolism</keyword>
<reference evidence="11" key="1">
    <citation type="submission" date="2020-05" db="UniProtKB">
        <authorList>
            <consortium name="EnsemblMetazoa"/>
        </authorList>
    </citation>
    <scope>IDENTIFICATION</scope>
    <source>
        <strain evidence="11">USDA</strain>
    </source>
</reference>
<keyword evidence="2 9" id="KW-0732">Signal</keyword>
<dbReference type="Pfam" id="PF04083">
    <property type="entry name" value="Abhydro_lipase"/>
    <property type="match status" value="1"/>
</dbReference>
<dbReference type="GO" id="GO:0016788">
    <property type="term" value="F:hydrolase activity, acting on ester bonds"/>
    <property type="evidence" value="ECO:0007669"/>
    <property type="project" value="InterPro"/>
</dbReference>
<dbReference type="InterPro" id="IPR025483">
    <property type="entry name" value="Lipase_euk"/>
</dbReference>
<keyword evidence="4 7" id="KW-0442">Lipid degradation</keyword>
<dbReference type="Gene3D" id="3.40.50.1820">
    <property type="entry name" value="alpha/beta hydrolase"/>
    <property type="match status" value="1"/>
</dbReference>